<dbReference type="EMBL" id="CP097510">
    <property type="protein sequence ID" value="URE35462.1"/>
    <property type="molecule type" value="Genomic_DNA"/>
</dbReference>
<sequence>MYSSAVYLNICRLLVTRVVPPSPCPFPSPVFAVSRYLKYSSEPLPLSLSPVASAVATSEGQPKCRDPMLPPPCPRGLSLLLLRHRGAGSDGRGEPFGLPFSGGRSSPSDRTPFSVGRAGPEAGRLPGCRCRRA</sequence>
<name>A0A9E7HS39_9LILI</name>
<evidence type="ECO:0000313" key="2">
    <source>
        <dbReference type="EMBL" id="URE35462.1"/>
    </source>
</evidence>
<gene>
    <name evidence="2" type="ORF">MUK42_36980</name>
</gene>
<evidence type="ECO:0000256" key="1">
    <source>
        <dbReference type="SAM" id="MobiDB-lite"/>
    </source>
</evidence>
<reference evidence="2" key="1">
    <citation type="submission" date="2022-05" db="EMBL/GenBank/DDBJ databases">
        <title>The Musa troglodytarum L. genome provides insights into the mechanism of non-climacteric behaviour and enrichment of carotenoids.</title>
        <authorList>
            <person name="Wang J."/>
        </authorList>
    </citation>
    <scope>NUCLEOTIDE SEQUENCE</scope>
    <source>
        <tissue evidence="2">Leaf</tissue>
    </source>
</reference>
<accession>A0A9E7HS39</accession>
<organism evidence="2 3">
    <name type="scientific">Musa troglodytarum</name>
    <name type="common">fe'i banana</name>
    <dbReference type="NCBI Taxonomy" id="320322"/>
    <lineage>
        <taxon>Eukaryota</taxon>
        <taxon>Viridiplantae</taxon>
        <taxon>Streptophyta</taxon>
        <taxon>Embryophyta</taxon>
        <taxon>Tracheophyta</taxon>
        <taxon>Spermatophyta</taxon>
        <taxon>Magnoliopsida</taxon>
        <taxon>Liliopsida</taxon>
        <taxon>Zingiberales</taxon>
        <taxon>Musaceae</taxon>
        <taxon>Musa</taxon>
    </lineage>
</organism>
<protein>
    <submittedName>
        <fullName evidence="2">Uncharacterized protein</fullName>
    </submittedName>
</protein>
<evidence type="ECO:0000313" key="3">
    <source>
        <dbReference type="Proteomes" id="UP001055439"/>
    </source>
</evidence>
<proteinExistence type="predicted"/>
<keyword evidence="3" id="KW-1185">Reference proteome</keyword>
<feature type="region of interest" description="Disordered" evidence="1">
    <location>
        <begin position="84"/>
        <end position="126"/>
    </location>
</feature>
<dbReference type="Proteomes" id="UP001055439">
    <property type="component" value="Chromosome 8"/>
</dbReference>
<dbReference type="AlphaFoldDB" id="A0A9E7HS39"/>